<dbReference type="CDD" id="cd06171">
    <property type="entry name" value="Sigma70_r4"/>
    <property type="match status" value="1"/>
</dbReference>
<evidence type="ECO:0000313" key="7">
    <source>
        <dbReference type="EMBL" id="AKF06622.1"/>
    </source>
</evidence>
<sequence>MAARRLVHLARNTRDHRENKAGSRVVRPLLDGRAREVPMNVERETRACQLVDFEREVLRHRRELVGAGLRLTGSRAEAEDLVQDAVMRAWTFWHRFEPGTNGRAWMHRILLNTFINGYRRKRRERDILQAVHAEELRAQGWDGHIADAPGESLGDEVQAALDALPEDFRRVVVLVDLEERSYRDAADAIGCPIGTVMSRLHRARRAMKRKLEEYADREGYVAEAA</sequence>
<dbReference type="InterPro" id="IPR007627">
    <property type="entry name" value="RNA_pol_sigma70_r2"/>
</dbReference>
<evidence type="ECO:0000256" key="3">
    <source>
        <dbReference type="ARBA" id="ARBA00023082"/>
    </source>
</evidence>
<dbReference type="PANTHER" id="PTHR43133:SF59">
    <property type="entry name" value="ECF RNA POLYMERASE SIGMA FACTOR SIGR"/>
    <property type="match status" value="1"/>
</dbReference>
<dbReference type="InterPro" id="IPR039425">
    <property type="entry name" value="RNA_pol_sigma-70-like"/>
</dbReference>
<dbReference type="GO" id="GO:0006352">
    <property type="term" value="P:DNA-templated transcription initiation"/>
    <property type="evidence" value="ECO:0007669"/>
    <property type="project" value="InterPro"/>
</dbReference>
<evidence type="ECO:0000313" key="8">
    <source>
        <dbReference type="Proteomes" id="UP000034883"/>
    </source>
</evidence>
<comment type="similarity">
    <text evidence="1">Belongs to the sigma-70 factor family. ECF subfamily.</text>
</comment>
<evidence type="ECO:0000256" key="2">
    <source>
        <dbReference type="ARBA" id="ARBA00023015"/>
    </source>
</evidence>
<name>A0A0F6YIV9_9BACT</name>
<evidence type="ECO:0000259" key="6">
    <source>
        <dbReference type="Pfam" id="PF08281"/>
    </source>
</evidence>
<dbReference type="STRING" id="927083.DB32_003771"/>
<feature type="domain" description="RNA polymerase sigma-70 region 2" evidence="5">
    <location>
        <begin position="58"/>
        <end position="123"/>
    </location>
</feature>
<accession>A0A0F6YIV9</accession>
<evidence type="ECO:0000256" key="4">
    <source>
        <dbReference type="ARBA" id="ARBA00023163"/>
    </source>
</evidence>
<proteinExistence type="inferred from homology"/>
<dbReference type="AlphaFoldDB" id="A0A0F6YIV9"/>
<dbReference type="GO" id="GO:0003677">
    <property type="term" value="F:DNA binding"/>
    <property type="evidence" value="ECO:0007669"/>
    <property type="project" value="InterPro"/>
</dbReference>
<dbReference type="EMBL" id="CP011125">
    <property type="protein sequence ID" value="AKF06622.1"/>
    <property type="molecule type" value="Genomic_DNA"/>
</dbReference>
<keyword evidence="3" id="KW-0731">Sigma factor</keyword>
<dbReference type="InterPro" id="IPR014284">
    <property type="entry name" value="RNA_pol_sigma-70_dom"/>
</dbReference>
<dbReference type="NCBIfam" id="TIGR02937">
    <property type="entry name" value="sigma70-ECF"/>
    <property type="match status" value="1"/>
</dbReference>
<dbReference type="SUPFAM" id="SSF88946">
    <property type="entry name" value="Sigma2 domain of RNA polymerase sigma factors"/>
    <property type="match status" value="1"/>
</dbReference>
<dbReference type="InterPro" id="IPR013249">
    <property type="entry name" value="RNA_pol_sigma70_r4_t2"/>
</dbReference>
<dbReference type="Pfam" id="PF08281">
    <property type="entry name" value="Sigma70_r4_2"/>
    <property type="match status" value="1"/>
</dbReference>
<dbReference type="GO" id="GO:0016987">
    <property type="term" value="F:sigma factor activity"/>
    <property type="evidence" value="ECO:0007669"/>
    <property type="project" value="UniProtKB-KW"/>
</dbReference>
<dbReference type="Proteomes" id="UP000034883">
    <property type="component" value="Chromosome"/>
</dbReference>
<keyword evidence="4" id="KW-0804">Transcription</keyword>
<dbReference type="InterPro" id="IPR013324">
    <property type="entry name" value="RNA_pol_sigma_r3/r4-like"/>
</dbReference>
<dbReference type="InterPro" id="IPR013325">
    <property type="entry name" value="RNA_pol_sigma_r2"/>
</dbReference>
<protein>
    <submittedName>
        <fullName evidence="7">RNA polymerase sigma-54 factor rpoN</fullName>
    </submittedName>
</protein>
<dbReference type="KEGG" id="samy:DB32_003771"/>
<keyword evidence="8" id="KW-1185">Reference proteome</keyword>
<dbReference type="PANTHER" id="PTHR43133">
    <property type="entry name" value="RNA POLYMERASE ECF-TYPE SIGMA FACTO"/>
    <property type="match status" value="1"/>
</dbReference>
<dbReference type="Gene3D" id="1.10.1740.10">
    <property type="match status" value="1"/>
</dbReference>
<keyword evidence="2" id="KW-0805">Transcription regulation</keyword>
<dbReference type="InterPro" id="IPR036388">
    <property type="entry name" value="WH-like_DNA-bd_sf"/>
</dbReference>
<evidence type="ECO:0000256" key="1">
    <source>
        <dbReference type="ARBA" id="ARBA00010641"/>
    </source>
</evidence>
<dbReference type="Pfam" id="PF04542">
    <property type="entry name" value="Sigma70_r2"/>
    <property type="match status" value="1"/>
</dbReference>
<dbReference type="Gene3D" id="1.10.10.10">
    <property type="entry name" value="Winged helix-like DNA-binding domain superfamily/Winged helix DNA-binding domain"/>
    <property type="match status" value="1"/>
</dbReference>
<feature type="domain" description="RNA polymerase sigma factor 70 region 4 type 2" evidence="6">
    <location>
        <begin position="156"/>
        <end position="207"/>
    </location>
</feature>
<reference evidence="7 8" key="1">
    <citation type="submission" date="2015-03" db="EMBL/GenBank/DDBJ databases">
        <title>Genome assembly of Sandaracinus amylolyticus DSM 53668.</title>
        <authorList>
            <person name="Sharma G."/>
            <person name="Subramanian S."/>
        </authorList>
    </citation>
    <scope>NUCLEOTIDE SEQUENCE [LARGE SCALE GENOMIC DNA]</scope>
    <source>
        <strain evidence="7 8">DSM 53668</strain>
    </source>
</reference>
<gene>
    <name evidence="7" type="ORF">DB32_003771</name>
</gene>
<dbReference type="SUPFAM" id="SSF88659">
    <property type="entry name" value="Sigma3 and sigma4 domains of RNA polymerase sigma factors"/>
    <property type="match status" value="1"/>
</dbReference>
<evidence type="ECO:0000259" key="5">
    <source>
        <dbReference type="Pfam" id="PF04542"/>
    </source>
</evidence>
<organism evidence="7 8">
    <name type="scientific">Sandaracinus amylolyticus</name>
    <dbReference type="NCBI Taxonomy" id="927083"/>
    <lineage>
        <taxon>Bacteria</taxon>
        <taxon>Pseudomonadati</taxon>
        <taxon>Myxococcota</taxon>
        <taxon>Polyangia</taxon>
        <taxon>Polyangiales</taxon>
        <taxon>Sandaracinaceae</taxon>
        <taxon>Sandaracinus</taxon>
    </lineage>
</organism>